<feature type="region of interest" description="Disordered" evidence="1">
    <location>
        <begin position="1"/>
        <end position="58"/>
    </location>
</feature>
<protein>
    <submittedName>
        <fullName evidence="2">Uncharacterized protein</fullName>
    </submittedName>
</protein>
<evidence type="ECO:0000313" key="2">
    <source>
        <dbReference type="EMBL" id="GJN93194.1"/>
    </source>
</evidence>
<reference evidence="2 3" key="1">
    <citation type="submission" date="2021-12" db="EMBL/GenBank/DDBJ databases">
        <title>High titer production of polyol ester of fatty acids by Rhodotorula paludigena BS15 towards product separation-free biomass refinery.</title>
        <authorList>
            <person name="Mano J."/>
            <person name="Ono H."/>
            <person name="Tanaka T."/>
            <person name="Naito K."/>
            <person name="Sushida H."/>
            <person name="Ike M."/>
            <person name="Tokuyasu K."/>
            <person name="Kitaoka M."/>
        </authorList>
    </citation>
    <scope>NUCLEOTIDE SEQUENCE [LARGE SCALE GENOMIC DNA]</scope>
    <source>
        <strain evidence="2 3">BS15</strain>
    </source>
</reference>
<name>A0AAV5GTB6_9BASI</name>
<sequence length="134" mass="14652">MKRSAERSPVCHVAKRPRSSGPYNLAALAHVPPSPPRTSTKRAYNGQPVPAAPGPLAVRATGPKGPLELDYLPGMTADDFARFNLTRHAVALEAKTRFDKLYVVLKHYCVTTVVPAVLDREHSRNKNAPLAVQY</sequence>
<accession>A0AAV5GTB6</accession>
<evidence type="ECO:0000256" key="1">
    <source>
        <dbReference type="SAM" id="MobiDB-lite"/>
    </source>
</evidence>
<organism evidence="2 3">
    <name type="scientific">Rhodotorula paludigena</name>
    <dbReference type="NCBI Taxonomy" id="86838"/>
    <lineage>
        <taxon>Eukaryota</taxon>
        <taxon>Fungi</taxon>
        <taxon>Dikarya</taxon>
        <taxon>Basidiomycota</taxon>
        <taxon>Pucciniomycotina</taxon>
        <taxon>Microbotryomycetes</taxon>
        <taxon>Sporidiobolales</taxon>
        <taxon>Sporidiobolaceae</taxon>
        <taxon>Rhodotorula</taxon>
    </lineage>
</organism>
<dbReference type="EMBL" id="BQKY01000013">
    <property type="protein sequence ID" value="GJN93194.1"/>
    <property type="molecule type" value="Genomic_DNA"/>
</dbReference>
<dbReference type="AlphaFoldDB" id="A0AAV5GTB6"/>
<evidence type="ECO:0000313" key="3">
    <source>
        <dbReference type="Proteomes" id="UP001342314"/>
    </source>
</evidence>
<dbReference type="Proteomes" id="UP001342314">
    <property type="component" value="Unassembled WGS sequence"/>
</dbReference>
<comment type="caution">
    <text evidence="2">The sequence shown here is derived from an EMBL/GenBank/DDBJ whole genome shotgun (WGS) entry which is preliminary data.</text>
</comment>
<gene>
    <name evidence="2" type="ORF">Rhopal_006241-T1</name>
</gene>
<keyword evidence="3" id="KW-1185">Reference proteome</keyword>
<proteinExistence type="predicted"/>